<dbReference type="Pfam" id="PF02837">
    <property type="entry name" value="Glyco_hydro_2_N"/>
    <property type="match status" value="1"/>
</dbReference>
<dbReference type="InterPro" id="IPR032311">
    <property type="entry name" value="DUF4982"/>
</dbReference>
<evidence type="ECO:0000313" key="8">
    <source>
        <dbReference type="EMBL" id="BFO81480.1"/>
    </source>
</evidence>
<dbReference type="InterPro" id="IPR017853">
    <property type="entry name" value="GH"/>
</dbReference>
<evidence type="ECO:0000256" key="2">
    <source>
        <dbReference type="ARBA" id="ARBA00022801"/>
    </source>
</evidence>
<evidence type="ECO:0000259" key="4">
    <source>
        <dbReference type="Pfam" id="PF00703"/>
    </source>
</evidence>
<dbReference type="Gene3D" id="2.60.120.260">
    <property type="entry name" value="Galactose-binding domain-like"/>
    <property type="match status" value="1"/>
</dbReference>
<dbReference type="Gene3D" id="3.20.20.80">
    <property type="entry name" value="Glycosidases"/>
    <property type="match status" value="1"/>
</dbReference>
<dbReference type="Pfam" id="PF00703">
    <property type="entry name" value="Glyco_hydro_2"/>
    <property type="match status" value="1"/>
</dbReference>
<comment type="similarity">
    <text evidence="1">Belongs to the glycosyl hydrolase 2 family.</text>
</comment>
<feature type="domain" description="Glycoside hydrolase family 2 catalytic" evidence="5">
    <location>
        <begin position="326"/>
        <end position="623"/>
    </location>
</feature>
<dbReference type="AlphaFoldDB" id="A0AB33JSA2"/>
<dbReference type="InterPro" id="IPR006102">
    <property type="entry name" value="Ig-like_GH2"/>
</dbReference>
<evidence type="ECO:0000259" key="5">
    <source>
        <dbReference type="Pfam" id="PF02836"/>
    </source>
</evidence>
<feature type="domain" description="Glycosyl hydrolases family 2 sugar binding" evidence="6">
    <location>
        <begin position="99"/>
        <end position="198"/>
    </location>
</feature>
<evidence type="ECO:0000259" key="7">
    <source>
        <dbReference type="Pfam" id="PF16355"/>
    </source>
</evidence>
<dbReference type="PANTHER" id="PTHR42732">
    <property type="entry name" value="BETA-GALACTOSIDASE"/>
    <property type="match status" value="1"/>
</dbReference>
<dbReference type="SUPFAM" id="SSF49785">
    <property type="entry name" value="Galactose-binding domain-like"/>
    <property type="match status" value="1"/>
</dbReference>
<dbReference type="InterPro" id="IPR006103">
    <property type="entry name" value="Glyco_hydro_2_cat"/>
</dbReference>
<dbReference type="Gene3D" id="2.60.40.10">
    <property type="entry name" value="Immunoglobulins"/>
    <property type="match status" value="2"/>
</dbReference>
<dbReference type="InterPro" id="IPR008979">
    <property type="entry name" value="Galactose-bd-like_sf"/>
</dbReference>
<gene>
    <name evidence="8" type="ORF">GTC17262_16710</name>
</gene>
<dbReference type="GO" id="GO:0005975">
    <property type="term" value="P:carbohydrate metabolic process"/>
    <property type="evidence" value="ECO:0007669"/>
    <property type="project" value="InterPro"/>
</dbReference>
<dbReference type="InterPro" id="IPR036156">
    <property type="entry name" value="Beta-gal/glucu_dom_sf"/>
</dbReference>
<dbReference type="Pfam" id="PF02836">
    <property type="entry name" value="Glyco_hydro_2_C"/>
    <property type="match status" value="1"/>
</dbReference>
<dbReference type="InterPro" id="IPR051913">
    <property type="entry name" value="GH2_Domain-Containing"/>
</dbReference>
<dbReference type="PANTHER" id="PTHR42732:SF1">
    <property type="entry name" value="BETA-MANNOSIDASE"/>
    <property type="match status" value="1"/>
</dbReference>
<feature type="domain" description="DUF4982" evidence="7">
    <location>
        <begin position="642"/>
        <end position="695"/>
    </location>
</feature>
<feature type="domain" description="Glycoside hydrolase family 2 immunoglobulin-like beta-sandwich" evidence="4">
    <location>
        <begin position="214"/>
        <end position="319"/>
    </location>
</feature>
<accession>A0AB33JSA2</accession>
<protein>
    <submittedName>
        <fullName evidence="8">Glycoside hydrolase family 2 TIM barrel-domain containing protein</fullName>
    </submittedName>
</protein>
<dbReference type="InterPro" id="IPR013783">
    <property type="entry name" value="Ig-like_fold"/>
</dbReference>
<dbReference type="EMBL" id="AP035789">
    <property type="protein sequence ID" value="BFO81480.1"/>
    <property type="molecule type" value="Genomic_DNA"/>
</dbReference>
<sequence length="709" mass="80329">MKIDNSTLLQSRVSIAAKALQHCSHGFAAKLQGLCSFVLLGMLLCHQIPVLAQRSYRPLNEKWMFRFSHQVQRGSEVQVDLPHTWNAVDALSGKADYKRGIGNYTKKFFVPNEWSGKRLFIRFEGANSVAHVFVNGKFVGEHRGGYTAFIFELTDKVDYGKENTVLVRVNNAEDLSVMPLVGDFNFYGGIYRAVSLLLTDKTCISPLDHASSGVYLQQELVDAASAKVNARIVLSNATPETSKVQVRLTVSDGTKELLRETKAVDIAARTDLQSLDIPFTISKPHLWNGCADPFMYRVRVSLWNGQRKLDEVEQPLGLRSYRFDADRGFFLNGVHLALHGVCRHQERAVVCNVLTPQHIEEDVAIMREMGVNAVRLAHYPQSAYTYDMMDKTGILAWAEIPFVGPGGYADKGFVDTKAFRENGKQQLREMIRQHYNHPSIFVWGLFNELKYDGDNPVEYVKELNALAHQEDHTRPTTCASNQDGNMNLITDVMAWNRYDGWYGATPKSLATYLDKMHAAYPKLCIGISEYGAGASIFQQQDSLKQPVPTGMWHPENWQTYYHMANWDILSHRPYVWGTFVWNMFDFGAAHRTEGDRVGINDKGLVTHDRKTKKDAYFFYKANWNPQPMVYIAERRAVERTRQQTVVTVFSNCKSVTLLVNGKKIATQHPDSMNVCKFEVTLQSGSNTLQAVGTAKKQQLSDTCEWFLNL</sequence>
<reference evidence="8" key="1">
    <citation type="submission" date="2024-07" db="EMBL/GenBank/DDBJ databases">
        <title>Complete genome sequence of Prevotella sp. YM-2024 GTC17262.</title>
        <authorList>
            <person name="Hayashi M."/>
            <person name="Muto Y."/>
            <person name="Tanaka K."/>
            <person name="Niwa H."/>
        </authorList>
    </citation>
    <scope>NUCLEOTIDE SEQUENCE</scope>
    <source>
        <strain evidence="8">GTC17262</strain>
    </source>
</reference>
<dbReference type="InterPro" id="IPR006104">
    <property type="entry name" value="Glyco_hydro_2_N"/>
</dbReference>
<organism evidence="8">
    <name type="scientific">Prevotella sp. GTC17262</name>
    <dbReference type="NCBI Taxonomy" id="3236797"/>
    <lineage>
        <taxon>Bacteria</taxon>
        <taxon>Pseudomonadati</taxon>
        <taxon>Bacteroidota</taxon>
        <taxon>Bacteroidia</taxon>
        <taxon>Bacteroidales</taxon>
        <taxon>Prevotellaceae</taxon>
        <taxon>Prevotella</taxon>
    </lineage>
</organism>
<dbReference type="SUPFAM" id="SSF51445">
    <property type="entry name" value="(Trans)glycosidases"/>
    <property type="match status" value="1"/>
</dbReference>
<proteinExistence type="inferred from homology"/>
<dbReference type="GO" id="GO:0004553">
    <property type="term" value="F:hydrolase activity, hydrolyzing O-glycosyl compounds"/>
    <property type="evidence" value="ECO:0007669"/>
    <property type="project" value="InterPro"/>
</dbReference>
<dbReference type="Pfam" id="PF16355">
    <property type="entry name" value="DUF4982"/>
    <property type="match status" value="1"/>
</dbReference>
<evidence type="ECO:0000256" key="1">
    <source>
        <dbReference type="ARBA" id="ARBA00007401"/>
    </source>
</evidence>
<dbReference type="InterPro" id="IPR006101">
    <property type="entry name" value="Glyco_hydro_2"/>
</dbReference>
<keyword evidence="3" id="KW-0326">Glycosidase</keyword>
<evidence type="ECO:0000256" key="3">
    <source>
        <dbReference type="ARBA" id="ARBA00023295"/>
    </source>
</evidence>
<keyword evidence="2 8" id="KW-0378">Hydrolase</keyword>
<dbReference type="SUPFAM" id="SSF49303">
    <property type="entry name" value="beta-Galactosidase/glucuronidase domain"/>
    <property type="match status" value="1"/>
</dbReference>
<name>A0AB33JSA2_9BACT</name>
<evidence type="ECO:0000259" key="6">
    <source>
        <dbReference type="Pfam" id="PF02837"/>
    </source>
</evidence>
<dbReference type="PRINTS" id="PR00132">
    <property type="entry name" value="GLHYDRLASE2"/>
</dbReference>